<dbReference type="InterPro" id="IPR031501">
    <property type="entry name" value="Amelotin"/>
</dbReference>
<protein>
    <recommendedName>
        <fullName evidence="4">Amelotin</fullName>
    </recommendedName>
</protein>
<evidence type="ECO:0000256" key="1">
    <source>
        <dbReference type="SAM" id="Phobius"/>
    </source>
</evidence>
<sequence>MLESEQPTAPAKTAAIRLMVLFCLGISGLASFLSPQQAALPSWSSKHQSVGEPVPLTVHEELLRRGDDKTAAPATEVMLVTRGAPPLEIFWSVGDKNSSENVVSSLKSQILMQHRLINDMLSETDEQTPISFCGISQKFQQLKPALGLPPTKLAPDQAALLNQQQSNQVFPSLSLIPLTQMLTLGQDLQLLNPAAGMTPGTQTHPLTLGGLNAQQQLQPHMLPIFVTHLGAQPLAPQIFTGFIIHSLFPGGILPTSQAGANPNVQDGRLPAGQAGVNPAIQGTPAGHLPIPSSTDDDFAMTTPAGIQRSTHAMEETTTESPNGKFS</sequence>
<comment type="caution">
    <text evidence="2">The sequence shown here is derived from an EMBL/GenBank/DDBJ whole genome shotgun (WGS) entry which is preliminary data.</text>
</comment>
<proteinExistence type="predicted"/>
<feature type="transmembrane region" description="Helical" evidence="1">
    <location>
        <begin position="14"/>
        <end position="33"/>
    </location>
</feature>
<evidence type="ECO:0000313" key="3">
    <source>
        <dbReference type="Proteomes" id="UP001266305"/>
    </source>
</evidence>
<keyword evidence="1" id="KW-0812">Transmembrane</keyword>
<organism evidence="2 3">
    <name type="scientific">Saguinus oedipus</name>
    <name type="common">Cotton-top tamarin</name>
    <name type="synonym">Oedipomidas oedipus</name>
    <dbReference type="NCBI Taxonomy" id="9490"/>
    <lineage>
        <taxon>Eukaryota</taxon>
        <taxon>Metazoa</taxon>
        <taxon>Chordata</taxon>
        <taxon>Craniata</taxon>
        <taxon>Vertebrata</taxon>
        <taxon>Euteleostomi</taxon>
        <taxon>Mammalia</taxon>
        <taxon>Eutheria</taxon>
        <taxon>Euarchontoglires</taxon>
        <taxon>Primates</taxon>
        <taxon>Haplorrhini</taxon>
        <taxon>Platyrrhini</taxon>
        <taxon>Cebidae</taxon>
        <taxon>Callitrichinae</taxon>
        <taxon>Saguinus</taxon>
    </lineage>
</organism>
<dbReference type="EMBL" id="JASSZA010000003">
    <property type="protein sequence ID" value="KAK2115815.1"/>
    <property type="molecule type" value="Genomic_DNA"/>
</dbReference>
<gene>
    <name evidence="2" type="ORF">P7K49_006441</name>
</gene>
<keyword evidence="1" id="KW-1133">Transmembrane helix</keyword>
<dbReference type="PANTHER" id="PTHR36858:SF1">
    <property type="entry name" value="AMELOTIN"/>
    <property type="match status" value="1"/>
</dbReference>
<keyword evidence="1" id="KW-0472">Membrane</keyword>
<dbReference type="PANTHER" id="PTHR36858">
    <property type="entry name" value="AMELOTIN"/>
    <property type="match status" value="1"/>
</dbReference>
<keyword evidence="3" id="KW-1185">Reference proteome</keyword>
<evidence type="ECO:0008006" key="4">
    <source>
        <dbReference type="Google" id="ProtNLM"/>
    </source>
</evidence>
<dbReference type="Pfam" id="PF15757">
    <property type="entry name" value="Amelotin"/>
    <property type="match status" value="1"/>
</dbReference>
<reference evidence="2 3" key="1">
    <citation type="submission" date="2023-05" db="EMBL/GenBank/DDBJ databases">
        <title>B98-5 Cell Line De Novo Hybrid Assembly: An Optical Mapping Approach.</title>
        <authorList>
            <person name="Kananen K."/>
            <person name="Auerbach J.A."/>
            <person name="Kautto E."/>
            <person name="Blachly J.S."/>
        </authorList>
    </citation>
    <scope>NUCLEOTIDE SEQUENCE [LARGE SCALE GENOMIC DNA]</scope>
    <source>
        <strain evidence="2">B95-8</strain>
        <tissue evidence="2">Cell line</tissue>
    </source>
</reference>
<dbReference type="Proteomes" id="UP001266305">
    <property type="component" value="Unassembled WGS sequence"/>
</dbReference>
<accession>A0ABQ9W361</accession>
<name>A0ABQ9W361_SAGOE</name>
<evidence type="ECO:0000313" key="2">
    <source>
        <dbReference type="EMBL" id="KAK2115815.1"/>
    </source>
</evidence>